<sequence length="712" mass="82008">MKIIKTKLVILFLCLSGIIVNGQSRRVADKYFEEFAYFKAAKIYEAVYQKGDTTTYLLKRLGDAYYNNSQTENAEFWYKKLIEDKKEKDPSYLFKYSQVLRSNGSVQKADSIYNLLKITIDSQSGEKYVNKENNLQDFLNNGDKKISLRNLAINTPYSDFGGVIFEDKVYFASASPKGEKREKLYRWNNQPFLNLYKSDSYFERVDEAKTDSIFELENKTILSPGINTQFHESSPVFTKDGKTMYFSRVNFNGKKLGKDKKLTVNLKLFKAERVGDDWGNVEELPFNSDDYSVAHPALSPDGKSLYFASDMPGTLGETDIFKVEIKEDGFGEPVNLGKNVNTTAKEMFPFISDDNVLFFSSNGHKGLGLLDIFQTKIYNDSTYSQITNLDHPFNSKKDDFSFFIAKDGKKGFFSSNRAKGKGDDDIYSFYITEIPESERCYQYVTGVVTDKVTKERIPNAIVKLVDDLGTVLEEKLTDSRGSYNFKLECKQENYVVIADKRDYRNPDKKNISVLGKNKDERYTADLVLDPLIIGDQIVIKPIYFDYDKDFIREDAQYELENIVTVMTNHPKMVIKIESHTDSRGAKSYNRNLSDRRAKSTRDFIISRGIEPERIESAIGYGEDKLLNHCDDKNSKKCTEEEHQLNRRSYFYIVRGKEVSIDNVKPTVIDKKGYNNQKDMLEKLNKFKANKTKKLRSKSENDKCFKEDNDCGK</sequence>
<accession>A0A4R2NMP3</accession>
<comment type="caution">
    <text evidence="6">The sequence shown here is derived from an EMBL/GenBank/DDBJ whole genome shotgun (WGS) entry which is preliminary data.</text>
</comment>
<evidence type="ECO:0000259" key="5">
    <source>
        <dbReference type="PROSITE" id="PS51123"/>
    </source>
</evidence>
<dbReference type="InterPro" id="IPR050330">
    <property type="entry name" value="Bact_OuterMem_StrucFunc"/>
</dbReference>
<keyword evidence="2 4" id="KW-0472">Membrane</keyword>
<dbReference type="InterPro" id="IPR006665">
    <property type="entry name" value="OmpA-like"/>
</dbReference>
<dbReference type="InterPro" id="IPR011042">
    <property type="entry name" value="6-blade_b-propeller_TolB-like"/>
</dbReference>
<dbReference type="PROSITE" id="PS51123">
    <property type="entry name" value="OMPA_2"/>
    <property type="match status" value="1"/>
</dbReference>
<evidence type="ECO:0000313" key="6">
    <source>
        <dbReference type="EMBL" id="TCP22575.1"/>
    </source>
</evidence>
<evidence type="ECO:0000256" key="4">
    <source>
        <dbReference type="PROSITE-ProRule" id="PRU00473"/>
    </source>
</evidence>
<dbReference type="Proteomes" id="UP000294564">
    <property type="component" value="Unassembled WGS sequence"/>
</dbReference>
<evidence type="ECO:0000313" key="7">
    <source>
        <dbReference type="Proteomes" id="UP000294564"/>
    </source>
</evidence>
<dbReference type="OrthoDB" id="9809364at2"/>
<protein>
    <submittedName>
        <fullName evidence="6">Outer membrane protein OmpA-like peptidoglycan-associated protein</fullName>
    </submittedName>
</protein>
<dbReference type="InterPro" id="IPR036737">
    <property type="entry name" value="OmpA-like_sf"/>
</dbReference>
<evidence type="ECO:0000256" key="3">
    <source>
        <dbReference type="ARBA" id="ARBA00023237"/>
    </source>
</evidence>
<dbReference type="Gene3D" id="2.120.10.30">
    <property type="entry name" value="TolB, C-terminal domain"/>
    <property type="match status" value="1"/>
</dbReference>
<dbReference type="Gene3D" id="2.60.40.1120">
    <property type="entry name" value="Carboxypeptidase-like, regulatory domain"/>
    <property type="match status" value="1"/>
</dbReference>
<dbReference type="InterPro" id="IPR008969">
    <property type="entry name" value="CarboxyPept-like_regulatory"/>
</dbReference>
<evidence type="ECO:0000256" key="1">
    <source>
        <dbReference type="ARBA" id="ARBA00004442"/>
    </source>
</evidence>
<dbReference type="Pfam" id="PF07676">
    <property type="entry name" value="PD40"/>
    <property type="match status" value="4"/>
</dbReference>
<dbReference type="GO" id="GO:0009279">
    <property type="term" value="C:cell outer membrane"/>
    <property type="evidence" value="ECO:0007669"/>
    <property type="project" value="UniProtKB-SubCell"/>
</dbReference>
<name>A0A4R2NMP3_9FLAO</name>
<dbReference type="InterPro" id="IPR011659">
    <property type="entry name" value="WD40"/>
</dbReference>
<dbReference type="InterPro" id="IPR006664">
    <property type="entry name" value="OMP_bac"/>
</dbReference>
<keyword evidence="7" id="KW-1185">Reference proteome</keyword>
<dbReference type="SUPFAM" id="SSF82171">
    <property type="entry name" value="DPP6 N-terminal domain-like"/>
    <property type="match status" value="1"/>
</dbReference>
<dbReference type="Gene3D" id="3.30.1330.60">
    <property type="entry name" value="OmpA-like domain"/>
    <property type="match status" value="1"/>
</dbReference>
<reference evidence="6 7" key="1">
    <citation type="submission" date="2019-03" db="EMBL/GenBank/DDBJ databases">
        <title>Genomic Encyclopedia of Type Strains, Phase IV (KMG-IV): sequencing the most valuable type-strain genomes for metagenomic binning, comparative biology and taxonomic classification.</title>
        <authorList>
            <person name="Goeker M."/>
        </authorList>
    </citation>
    <scope>NUCLEOTIDE SEQUENCE [LARGE SCALE GENOMIC DNA]</scope>
    <source>
        <strain evidence="6 7">DSM 14836</strain>
    </source>
</reference>
<dbReference type="PANTHER" id="PTHR30329">
    <property type="entry name" value="STATOR ELEMENT OF FLAGELLAR MOTOR COMPLEX"/>
    <property type="match status" value="1"/>
</dbReference>
<dbReference type="PRINTS" id="PR01021">
    <property type="entry name" value="OMPADOMAIN"/>
</dbReference>
<gene>
    <name evidence="6" type="ORF">EV195_1113</name>
</gene>
<dbReference type="SUPFAM" id="SSF49464">
    <property type="entry name" value="Carboxypeptidase regulatory domain-like"/>
    <property type="match status" value="1"/>
</dbReference>
<evidence type="ECO:0000256" key="2">
    <source>
        <dbReference type="ARBA" id="ARBA00023136"/>
    </source>
</evidence>
<dbReference type="CDD" id="cd07185">
    <property type="entry name" value="OmpA_C-like"/>
    <property type="match status" value="1"/>
</dbReference>
<dbReference type="PANTHER" id="PTHR30329:SF21">
    <property type="entry name" value="LIPOPROTEIN YIAD-RELATED"/>
    <property type="match status" value="1"/>
</dbReference>
<dbReference type="InterPro" id="IPR011990">
    <property type="entry name" value="TPR-like_helical_dom_sf"/>
</dbReference>
<keyword evidence="3" id="KW-0998">Cell outer membrane</keyword>
<dbReference type="SUPFAM" id="SSF48452">
    <property type="entry name" value="TPR-like"/>
    <property type="match status" value="1"/>
</dbReference>
<dbReference type="EMBL" id="SLXM01000011">
    <property type="protein sequence ID" value="TCP22575.1"/>
    <property type="molecule type" value="Genomic_DNA"/>
</dbReference>
<comment type="subcellular location">
    <subcellularLocation>
        <location evidence="1">Cell outer membrane</location>
    </subcellularLocation>
</comment>
<dbReference type="AlphaFoldDB" id="A0A4R2NMP3"/>
<dbReference type="SUPFAM" id="SSF103088">
    <property type="entry name" value="OmpA-like"/>
    <property type="match status" value="1"/>
</dbReference>
<dbReference type="Gene3D" id="1.25.40.10">
    <property type="entry name" value="Tetratricopeptide repeat domain"/>
    <property type="match status" value="1"/>
</dbReference>
<proteinExistence type="predicted"/>
<dbReference type="RefSeq" id="WP_132795780.1">
    <property type="nucleotide sequence ID" value="NZ_SLXM01000011.1"/>
</dbReference>
<feature type="domain" description="OmpA-like" evidence="5">
    <location>
        <begin position="533"/>
        <end position="656"/>
    </location>
</feature>
<dbReference type="Pfam" id="PF00691">
    <property type="entry name" value="OmpA"/>
    <property type="match status" value="1"/>
</dbReference>
<organism evidence="6 7">
    <name type="scientific">Tenacibaculum skagerrakense</name>
    <dbReference type="NCBI Taxonomy" id="186571"/>
    <lineage>
        <taxon>Bacteria</taxon>
        <taxon>Pseudomonadati</taxon>
        <taxon>Bacteroidota</taxon>
        <taxon>Flavobacteriia</taxon>
        <taxon>Flavobacteriales</taxon>
        <taxon>Flavobacteriaceae</taxon>
        <taxon>Tenacibaculum</taxon>
    </lineage>
</organism>